<dbReference type="InterPro" id="IPR050723">
    <property type="entry name" value="CFA/CMAS"/>
</dbReference>
<sequence>MNPEQLVIDEALSRFCPRTLASLPRSARLALEMLDTLEHGALAVELPDGQRLRAGHGALVAQFRVRDYETFDRALATGDIGLAEAWMDELWDSDDPTQVLLLLSRNRERLGAAVYGRRLRLAGHRLWHLLRANTRVGARRNIEAHYDLGNDFYSLWLDPSMTYSAAVFESAHDSLETGQQRKYRRILERLDAKPGQMILEVGCGWGGFAEVAAKEFGCKVLCLTLSPAQLAFARERAERGGFADKVRFELCDYRDVRGQYDHIVSIEMIEAVGERFWPVYFKQLATLLRPGGRCIIQAITIDDDLFHRYRRGTDFIQRHIFPGGMLPSPSVFHRQAEAAGLVVDGDFAFGRDYATTLAIWHERFLANLAAVRAQGFPERFIRMWRFYLSYCESGFETGDIDVHHYELIHAPQ</sequence>
<evidence type="ECO:0000256" key="3">
    <source>
        <dbReference type="ARBA" id="ARBA00022679"/>
    </source>
</evidence>
<organism evidence="7 8">
    <name type="scientific">Azoarcus taiwanensis</name>
    <dbReference type="NCBI Taxonomy" id="666964"/>
    <lineage>
        <taxon>Bacteria</taxon>
        <taxon>Pseudomonadati</taxon>
        <taxon>Pseudomonadota</taxon>
        <taxon>Betaproteobacteria</taxon>
        <taxon>Rhodocyclales</taxon>
        <taxon>Zoogloeaceae</taxon>
        <taxon>Azoarcus</taxon>
    </lineage>
</organism>
<gene>
    <name evidence="7" type="ORF">GPA21_15260</name>
</gene>
<evidence type="ECO:0000256" key="2">
    <source>
        <dbReference type="ARBA" id="ARBA00022603"/>
    </source>
</evidence>
<comment type="similarity">
    <text evidence="1">Belongs to the CFA/CMAS family.</text>
</comment>
<evidence type="ECO:0000256" key="1">
    <source>
        <dbReference type="ARBA" id="ARBA00010815"/>
    </source>
</evidence>
<dbReference type="InterPro" id="IPR003333">
    <property type="entry name" value="CMAS"/>
</dbReference>
<keyword evidence="8" id="KW-1185">Reference proteome</keyword>
<reference evidence="7" key="1">
    <citation type="submission" date="2019-12" db="EMBL/GenBank/DDBJ databases">
        <title>Comparative genomics gives insights into the taxonomy of the Azoarcus-Aromatoleum group and reveals separate origins of nif in the plant-associated Azoarcus and non-plant-associated Aromatoleum sub-groups.</title>
        <authorList>
            <person name="Lafos M."/>
            <person name="Maluk M."/>
            <person name="Batista M."/>
            <person name="Junghare M."/>
            <person name="Carmona M."/>
            <person name="Faoro H."/>
            <person name="Cruz L.M."/>
            <person name="Battistoni F."/>
            <person name="De Souza E."/>
            <person name="Pedrosa F."/>
            <person name="Chen W.-M."/>
            <person name="Poole P.S."/>
            <person name="Dixon R.A."/>
            <person name="James E.K."/>
        </authorList>
    </citation>
    <scope>NUCLEOTIDE SEQUENCE</scope>
    <source>
        <strain evidence="7">NSC3</strain>
    </source>
</reference>
<keyword evidence="3" id="KW-0808">Transferase</keyword>
<dbReference type="Pfam" id="PF02353">
    <property type="entry name" value="CMAS"/>
    <property type="match status" value="1"/>
</dbReference>
<dbReference type="SUPFAM" id="SSF53335">
    <property type="entry name" value="S-adenosyl-L-methionine-dependent methyltransferases"/>
    <property type="match status" value="1"/>
</dbReference>
<dbReference type="GO" id="GO:0032259">
    <property type="term" value="P:methylation"/>
    <property type="evidence" value="ECO:0007669"/>
    <property type="project" value="UniProtKB-KW"/>
</dbReference>
<dbReference type="RefSeq" id="WP_168988991.1">
    <property type="nucleotide sequence ID" value="NZ_CAWPHM010000012.1"/>
</dbReference>
<dbReference type="GO" id="GO:0008168">
    <property type="term" value="F:methyltransferase activity"/>
    <property type="evidence" value="ECO:0007669"/>
    <property type="project" value="UniProtKB-KW"/>
</dbReference>
<dbReference type="Gene3D" id="3.40.50.150">
    <property type="entry name" value="Vaccinia Virus protein VP39"/>
    <property type="match status" value="1"/>
</dbReference>
<keyword evidence="2 7" id="KW-0489">Methyltransferase</keyword>
<keyword evidence="4" id="KW-0949">S-adenosyl-L-methionine</keyword>
<evidence type="ECO:0000313" key="8">
    <source>
        <dbReference type="Proteomes" id="UP000599523"/>
    </source>
</evidence>
<dbReference type="InterPro" id="IPR029063">
    <property type="entry name" value="SAM-dependent_MTases_sf"/>
</dbReference>
<dbReference type="PIRSF" id="PIRSF003085">
    <property type="entry name" value="CMAS"/>
    <property type="match status" value="1"/>
</dbReference>
<keyword evidence="5" id="KW-0443">Lipid metabolism</keyword>
<dbReference type="CDD" id="cd02440">
    <property type="entry name" value="AdoMet_MTases"/>
    <property type="match status" value="1"/>
</dbReference>
<dbReference type="EMBL" id="WTVM01000110">
    <property type="protein sequence ID" value="NMG04315.1"/>
    <property type="molecule type" value="Genomic_DNA"/>
</dbReference>
<evidence type="ECO:0000256" key="4">
    <source>
        <dbReference type="ARBA" id="ARBA00022691"/>
    </source>
</evidence>
<dbReference type="PANTHER" id="PTHR43667">
    <property type="entry name" value="CYCLOPROPANE-FATTY-ACYL-PHOSPHOLIPID SYNTHASE"/>
    <property type="match status" value="1"/>
</dbReference>
<name>A0A972JAT2_9RHOO</name>
<proteinExistence type="inferred from homology"/>
<dbReference type="PANTHER" id="PTHR43667:SF2">
    <property type="entry name" value="FATTY ACID C-METHYL TRANSFERASE"/>
    <property type="match status" value="1"/>
</dbReference>
<dbReference type="AlphaFoldDB" id="A0A972JAT2"/>
<evidence type="ECO:0000256" key="6">
    <source>
        <dbReference type="PIRSR" id="PIRSR003085-1"/>
    </source>
</evidence>
<comment type="caution">
    <text evidence="7">The sequence shown here is derived from an EMBL/GenBank/DDBJ whole genome shotgun (WGS) entry which is preliminary data.</text>
</comment>
<dbReference type="GO" id="GO:0008610">
    <property type="term" value="P:lipid biosynthetic process"/>
    <property type="evidence" value="ECO:0007669"/>
    <property type="project" value="InterPro"/>
</dbReference>
<protein>
    <submittedName>
        <fullName evidence="7">Methyltransferase domain-containing protein</fullName>
    </submittedName>
</protein>
<evidence type="ECO:0000256" key="5">
    <source>
        <dbReference type="ARBA" id="ARBA00023098"/>
    </source>
</evidence>
<feature type="active site" evidence="6">
    <location>
        <position position="391"/>
    </location>
</feature>
<accession>A0A972JAT2</accession>
<dbReference type="Proteomes" id="UP000599523">
    <property type="component" value="Unassembled WGS sequence"/>
</dbReference>
<evidence type="ECO:0000313" key="7">
    <source>
        <dbReference type="EMBL" id="NMG04315.1"/>
    </source>
</evidence>